<proteinExistence type="predicted"/>
<dbReference type="InterPro" id="IPR052366">
    <property type="entry name" value="GTP_Pyrophosphokinase"/>
</dbReference>
<dbReference type="GO" id="GO:0015970">
    <property type="term" value="P:guanosine tetraphosphate biosynthetic process"/>
    <property type="evidence" value="ECO:0007669"/>
    <property type="project" value="UniProtKB-UniPathway"/>
</dbReference>
<dbReference type="UniPathway" id="UPA00908">
    <property type="reaction ID" value="UER00884"/>
</dbReference>
<keyword evidence="3" id="KW-0418">Kinase</keyword>
<sequence length="212" mass="25131">MEIEKTQLQAWRNEMLVYKFALDEVNTKLNILNEEFQFIHNHNPIEHIKSRIKKPESIKKKLERKGLNLSIEEAKRELRDIAGIRVTCSFVNDIYRIVDLICSQDDIELVDIKDYIKKPKPNGYRSIHLIVKVPVFLAERKEKVFVELQIRTIAMDTWASLEHKIFYKYERDIPVELKDQLKEAANTVHALDAKMQYINEEVNEIKRINVEV</sequence>
<feature type="domain" description="RelA/SpoT" evidence="2">
    <location>
        <begin position="50"/>
        <end position="173"/>
    </location>
</feature>
<dbReference type="SMART" id="SM00954">
    <property type="entry name" value="RelA_SpoT"/>
    <property type="match status" value="1"/>
</dbReference>
<dbReference type="SUPFAM" id="SSF81301">
    <property type="entry name" value="Nucleotidyltransferase"/>
    <property type="match status" value="1"/>
</dbReference>
<evidence type="ECO:0000259" key="2">
    <source>
        <dbReference type="SMART" id="SM00954"/>
    </source>
</evidence>
<accession>A0A368XIS3</accession>
<dbReference type="PANTHER" id="PTHR47837">
    <property type="entry name" value="GTP PYROPHOSPHOKINASE YJBM"/>
    <property type="match status" value="1"/>
</dbReference>
<dbReference type="Proteomes" id="UP000252585">
    <property type="component" value="Unassembled WGS sequence"/>
</dbReference>
<dbReference type="PANTHER" id="PTHR47837:SF2">
    <property type="entry name" value="GTP PYROPHOSPHOKINASE YWAC"/>
    <property type="match status" value="1"/>
</dbReference>
<name>A0A368XIS3_9BACI</name>
<dbReference type="InterPro" id="IPR007685">
    <property type="entry name" value="RelA_SpoT"/>
</dbReference>
<dbReference type="RefSeq" id="WP_245937446.1">
    <property type="nucleotide sequence ID" value="NZ_QPJJ01000008.1"/>
</dbReference>
<evidence type="ECO:0000256" key="1">
    <source>
        <dbReference type="ARBA" id="ARBA00004976"/>
    </source>
</evidence>
<reference evidence="3 4" key="1">
    <citation type="submission" date="2018-07" db="EMBL/GenBank/DDBJ databases">
        <title>Genomic Encyclopedia of Type Strains, Phase IV (KMG-IV): sequencing the most valuable type-strain genomes for metagenomic binning, comparative biology and taxonomic classification.</title>
        <authorList>
            <person name="Goeker M."/>
        </authorList>
    </citation>
    <scope>NUCLEOTIDE SEQUENCE [LARGE SCALE GENOMIC DNA]</scope>
    <source>
        <strain evidence="3 4">DSM 27696</strain>
    </source>
</reference>
<keyword evidence="4" id="KW-1185">Reference proteome</keyword>
<dbReference type="Pfam" id="PF04607">
    <property type="entry name" value="RelA_SpoT"/>
    <property type="match status" value="1"/>
</dbReference>
<keyword evidence="3" id="KW-0808">Transferase</keyword>
<gene>
    <name evidence="3" type="ORF">DFR57_108177</name>
</gene>
<dbReference type="Gene3D" id="1.10.287.860">
    <property type="entry name" value="Nucleotidyltransferase"/>
    <property type="match status" value="1"/>
</dbReference>
<dbReference type="Gene3D" id="3.30.460.10">
    <property type="entry name" value="Beta Polymerase, domain 2"/>
    <property type="match status" value="1"/>
</dbReference>
<organism evidence="3 4">
    <name type="scientific">Saliterribacillus persicus</name>
    <dbReference type="NCBI Taxonomy" id="930114"/>
    <lineage>
        <taxon>Bacteria</taxon>
        <taxon>Bacillati</taxon>
        <taxon>Bacillota</taxon>
        <taxon>Bacilli</taxon>
        <taxon>Bacillales</taxon>
        <taxon>Bacillaceae</taxon>
        <taxon>Saliterribacillus</taxon>
    </lineage>
</organism>
<protein>
    <submittedName>
        <fullName evidence="3">Putative GTP pyrophosphokinase</fullName>
    </submittedName>
</protein>
<dbReference type="CDD" id="cd05399">
    <property type="entry name" value="NT_Rel-Spo_like"/>
    <property type="match status" value="1"/>
</dbReference>
<dbReference type="EMBL" id="QPJJ01000008">
    <property type="protein sequence ID" value="RCW67076.1"/>
    <property type="molecule type" value="Genomic_DNA"/>
</dbReference>
<dbReference type="InterPro" id="IPR043519">
    <property type="entry name" value="NT_sf"/>
</dbReference>
<comment type="caution">
    <text evidence="3">The sequence shown here is derived from an EMBL/GenBank/DDBJ whole genome shotgun (WGS) entry which is preliminary data.</text>
</comment>
<dbReference type="AlphaFoldDB" id="A0A368XIS3"/>
<evidence type="ECO:0000313" key="4">
    <source>
        <dbReference type="Proteomes" id="UP000252585"/>
    </source>
</evidence>
<dbReference type="GO" id="GO:0016301">
    <property type="term" value="F:kinase activity"/>
    <property type="evidence" value="ECO:0007669"/>
    <property type="project" value="UniProtKB-KW"/>
</dbReference>
<evidence type="ECO:0000313" key="3">
    <source>
        <dbReference type="EMBL" id="RCW67076.1"/>
    </source>
</evidence>
<comment type="pathway">
    <text evidence="1">Purine metabolism; ppGpp biosynthesis; ppGpp from GTP: step 1/2.</text>
</comment>